<feature type="compositionally biased region" description="Low complexity" evidence="1">
    <location>
        <begin position="80"/>
        <end position="92"/>
    </location>
</feature>
<dbReference type="RefSeq" id="WP_111729389.1">
    <property type="nucleotide sequence ID" value="NZ_QHKO01000003.1"/>
</dbReference>
<keyword evidence="2" id="KW-1133">Transmembrane helix</keyword>
<evidence type="ECO:0000313" key="3">
    <source>
        <dbReference type="EMBL" id="RAL22861.1"/>
    </source>
</evidence>
<reference evidence="3 4" key="1">
    <citation type="submission" date="2018-05" db="EMBL/GenBank/DDBJ databases">
        <title>Lujinxingia marina gen. nov. sp. nov., a new facultative anaerobic member of the class Deltaproteobacteria, and proposal of Lujinxingaceae fam. nov.</title>
        <authorList>
            <person name="Li C.-M."/>
        </authorList>
    </citation>
    <scope>NUCLEOTIDE SEQUENCE [LARGE SCALE GENOMIC DNA]</scope>
    <source>
        <strain evidence="3 4">B210</strain>
    </source>
</reference>
<feature type="compositionally biased region" description="Low complexity" evidence="1">
    <location>
        <begin position="147"/>
        <end position="161"/>
    </location>
</feature>
<dbReference type="OrthoDB" id="964739at2"/>
<evidence type="ECO:0000256" key="1">
    <source>
        <dbReference type="SAM" id="MobiDB-lite"/>
    </source>
</evidence>
<gene>
    <name evidence="3" type="ORF">DL240_08185</name>
</gene>
<keyword evidence="4" id="KW-1185">Reference proteome</keyword>
<keyword evidence="2" id="KW-0472">Membrane</keyword>
<feature type="transmembrane region" description="Helical" evidence="2">
    <location>
        <begin position="238"/>
        <end position="263"/>
    </location>
</feature>
<evidence type="ECO:0008006" key="5">
    <source>
        <dbReference type="Google" id="ProtNLM"/>
    </source>
</evidence>
<dbReference type="AlphaFoldDB" id="A0A328C5K4"/>
<comment type="caution">
    <text evidence="3">The sequence shown here is derived from an EMBL/GenBank/DDBJ whole genome shotgun (WGS) entry which is preliminary data.</text>
</comment>
<accession>A0A328C5K4</accession>
<dbReference type="Proteomes" id="UP000249169">
    <property type="component" value="Unassembled WGS sequence"/>
</dbReference>
<keyword evidence="2" id="KW-0812">Transmembrane</keyword>
<dbReference type="EMBL" id="QHKO01000003">
    <property type="protein sequence ID" value="RAL22861.1"/>
    <property type="molecule type" value="Genomic_DNA"/>
</dbReference>
<feature type="compositionally biased region" description="Polar residues" evidence="1">
    <location>
        <begin position="174"/>
        <end position="185"/>
    </location>
</feature>
<organism evidence="3 4">
    <name type="scientific">Lujinxingia litoralis</name>
    <dbReference type="NCBI Taxonomy" id="2211119"/>
    <lineage>
        <taxon>Bacteria</taxon>
        <taxon>Deltaproteobacteria</taxon>
        <taxon>Bradymonadales</taxon>
        <taxon>Lujinxingiaceae</taxon>
        <taxon>Lujinxingia</taxon>
    </lineage>
</organism>
<proteinExistence type="predicted"/>
<sequence length="277" mass="29426">MSSRHQAVLAIFFEEGLTTLSPPALAYRMGVPVREAEALLDDMVRDDLLALDFSSDADFAYRLPPGTLPPEPLPPAVASHATVATHHQAATAWSEPQTATHAPVASRAAHRRAAPQSPWPQARAAAPHHRPPHAPSGPDGTDGSVGPTRARFATAAPLAPASHPGASPRPHSQPAPSRQPANSRQPAPYPAPSTEMVRHRPNLPTPYKAPSRKPFTAGLLSFLCTGLGQVYNGEPLKGGLMLATSAMLWLFWMGWIVSIWSIVDAHTVAERAESPGA</sequence>
<evidence type="ECO:0000256" key="2">
    <source>
        <dbReference type="SAM" id="Phobius"/>
    </source>
</evidence>
<name>A0A328C5K4_9DELT</name>
<protein>
    <recommendedName>
        <fullName evidence="5">TM2 domain-containing protein</fullName>
    </recommendedName>
</protein>
<evidence type="ECO:0000313" key="4">
    <source>
        <dbReference type="Proteomes" id="UP000249169"/>
    </source>
</evidence>
<feature type="region of interest" description="Disordered" evidence="1">
    <location>
        <begin position="80"/>
        <end position="199"/>
    </location>
</feature>